<dbReference type="SUPFAM" id="SSF46894">
    <property type="entry name" value="C-terminal effector domain of the bipartite response regulators"/>
    <property type="match status" value="1"/>
</dbReference>
<dbReference type="GO" id="GO:0006355">
    <property type="term" value="P:regulation of DNA-templated transcription"/>
    <property type="evidence" value="ECO:0007669"/>
    <property type="project" value="InterPro"/>
</dbReference>
<dbReference type="InterPro" id="IPR036388">
    <property type="entry name" value="WH-like_DNA-bd_sf"/>
</dbReference>
<sequence>MEKHIINVRMFGEFSITYKNQTITSQEIKSPKLILLLSCFICNQDRQKNNEEIAKYVWKYEKIENYANVLKNLIYRLRTLLKKELGIHDLLITGNGKYQLNPAYVFEVDALMFEELLKKRQYYEKTLFFKRALSLYQGAYLSDLDNDPRIARQAKKFQKEILKIYYDYIRYLEKREDYRQMIDVAKQGIALDQSDVDFYALWIKGLYLNGEYENARAAYTTASDALYMYSNVNPNPNKALQKIYEKIQVEEHPQDTTLLEVMDMFGESTNNQPLYVEYGSFKRLVVHQKHLNDIDGANSYIALITVESHENDVKVKRYLEKTMNDMKNTLMSLLEYSDVFSRFSNNQFVVLKNITTYEKAKEDIKKMTTRIHRNLIAKDIAFHITLREVSYG</sequence>
<protein>
    <recommendedName>
        <fullName evidence="1">Bacterial transcriptional activator domain-containing protein</fullName>
    </recommendedName>
</protein>
<comment type="caution">
    <text evidence="2">The sequence shown here is derived from an EMBL/GenBank/DDBJ whole genome shotgun (WGS) entry which is preliminary data.</text>
</comment>
<dbReference type="GO" id="GO:0003677">
    <property type="term" value="F:DNA binding"/>
    <property type="evidence" value="ECO:0007669"/>
    <property type="project" value="InterPro"/>
</dbReference>
<dbReference type="Gene3D" id="1.25.40.10">
    <property type="entry name" value="Tetratricopeptide repeat domain"/>
    <property type="match status" value="1"/>
</dbReference>
<dbReference type="InterPro" id="IPR051677">
    <property type="entry name" value="AfsR-DnrI-RedD_regulator"/>
</dbReference>
<dbReference type="Proteomes" id="UP000442619">
    <property type="component" value="Unassembled WGS sequence"/>
</dbReference>
<dbReference type="InterPro" id="IPR005158">
    <property type="entry name" value="BTAD"/>
</dbReference>
<name>A0A844FWL6_9FIRM</name>
<organism evidence="2 3">
    <name type="scientific">Sharpea porci</name>
    <dbReference type="NCBI Taxonomy" id="2652286"/>
    <lineage>
        <taxon>Bacteria</taxon>
        <taxon>Bacillati</taxon>
        <taxon>Bacillota</taxon>
        <taxon>Erysipelotrichia</taxon>
        <taxon>Erysipelotrichales</taxon>
        <taxon>Coprobacillaceae</taxon>
        <taxon>Sharpea</taxon>
    </lineage>
</organism>
<keyword evidence="3" id="KW-1185">Reference proteome</keyword>
<reference evidence="2 3" key="1">
    <citation type="submission" date="2019-08" db="EMBL/GenBank/DDBJ databases">
        <title>In-depth cultivation of the pig gut microbiome towards novel bacterial diversity and tailored functional studies.</title>
        <authorList>
            <person name="Wylensek D."/>
            <person name="Hitch T.C.A."/>
            <person name="Clavel T."/>
        </authorList>
    </citation>
    <scope>NUCLEOTIDE SEQUENCE [LARGE SCALE GENOMIC DNA]</scope>
    <source>
        <strain evidence="2 3">CA-Schmier-601-WT-3</strain>
    </source>
</reference>
<evidence type="ECO:0000313" key="2">
    <source>
        <dbReference type="EMBL" id="MST89710.1"/>
    </source>
</evidence>
<dbReference type="PANTHER" id="PTHR35807">
    <property type="entry name" value="TRANSCRIPTIONAL REGULATOR REDD-RELATED"/>
    <property type="match status" value="1"/>
</dbReference>
<dbReference type="Pfam" id="PF03704">
    <property type="entry name" value="BTAD"/>
    <property type="match status" value="1"/>
</dbReference>
<dbReference type="InterPro" id="IPR016032">
    <property type="entry name" value="Sig_transdc_resp-reg_C-effctor"/>
</dbReference>
<dbReference type="SUPFAM" id="SSF48452">
    <property type="entry name" value="TPR-like"/>
    <property type="match status" value="1"/>
</dbReference>
<dbReference type="EMBL" id="VUNM01000022">
    <property type="protein sequence ID" value="MST89710.1"/>
    <property type="molecule type" value="Genomic_DNA"/>
</dbReference>
<feature type="domain" description="Bacterial transcriptional activator" evidence="1">
    <location>
        <begin position="117"/>
        <end position="247"/>
    </location>
</feature>
<proteinExistence type="predicted"/>
<dbReference type="AlphaFoldDB" id="A0A844FWL6"/>
<dbReference type="InterPro" id="IPR011990">
    <property type="entry name" value="TPR-like_helical_dom_sf"/>
</dbReference>
<evidence type="ECO:0000259" key="1">
    <source>
        <dbReference type="Pfam" id="PF03704"/>
    </source>
</evidence>
<evidence type="ECO:0000313" key="3">
    <source>
        <dbReference type="Proteomes" id="UP000442619"/>
    </source>
</evidence>
<accession>A0A844FWL6</accession>
<dbReference type="RefSeq" id="WP_154517192.1">
    <property type="nucleotide sequence ID" value="NZ_VUNM01000022.1"/>
</dbReference>
<gene>
    <name evidence="2" type="ORF">FYJ79_09030</name>
</gene>
<dbReference type="Gene3D" id="1.10.10.10">
    <property type="entry name" value="Winged helix-like DNA-binding domain superfamily/Winged helix DNA-binding domain"/>
    <property type="match status" value="1"/>
</dbReference>